<evidence type="ECO:0000313" key="2">
    <source>
        <dbReference type="Proteomes" id="UP000037035"/>
    </source>
</evidence>
<proteinExistence type="predicted"/>
<name>A0A0L6V846_9BASI</name>
<sequence length="230" mass="26396">MFSQPSALDKTRSNILQPISESSTIFLNSTGCCHMMPGIYHKINLHHEIIEQVELSQVMQEGGFPGCICFRWQSLLQLKEELMYRTQSHSPMCVMSKRNSFSIKPVTQDQDHSQQDKSAIEVIELNTNEPDPIDKDILTTQSSLKQIWVWNHFKECSDSLAAVCQVMIKNCACCASLKKDWSGSTRNFHEYLLKKHNLVDHKLNQKLDKAQSDIRKFLKNNKLLPKACNV</sequence>
<dbReference type="AlphaFoldDB" id="A0A0L6V846"/>
<accession>A0A0L6V846</accession>
<dbReference type="VEuPathDB" id="FungiDB:VP01_2286g5"/>
<gene>
    <name evidence="1" type="ORF">VP01_2286g5</name>
</gene>
<organism evidence="1 2">
    <name type="scientific">Puccinia sorghi</name>
    <dbReference type="NCBI Taxonomy" id="27349"/>
    <lineage>
        <taxon>Eukaryota</taxon>
        <taxon>Fungi</taxon>
        <taxon>Dikarya</taxon>
        <taxon>Basidiomycota</taxon>
        <taxon>Pucciniomycotina</taxon>
        <taxon>Pucciniomycetes</taxon>
        <taxon>Pucciniales</taxon>
        <taxon>Pucciniaceae</taxon>
        <taxon>Puccinia</taxon>
    </lineage>
</organism>
<dbReference type="EMBL" id="LAVV01007154">
    <property type="protein sequence ID" value="KNZ56923.1"/>
    <property type="molecule type" value="Genomic_DNA"/>
</dbReference>
<keyword evidence="2" id="KW-1185">Reference proteome</keyword>
<reference evidence="1 2" key="1">
    <citation type="submission" date="2015-08" db="EMBL/GenBank/DDBJ databases">
        <title>Next Generation Sequencing and Analysis of the Genome of Puccinia sorghi L Schw, the Causal Agent of Maize Common Rust.</title>
        <authorList>
            <person name="Rochi L."/>
            <person name="Burguener G."/>
            <person name="Darino M."/>
            <person name="Turjanski A."/>
            <person name="Kreff E."/>
            <person name="Dieguez M.J."/>
            <person name="Sacco F."/>
        </authorList>
    </citation>
    <scope>NUCLEOTIDE SEQUENCE [LARGE SCALE GENOMIC DNA]</scope>
    <source>
        <strain evidence="1 2">RO10H11247</strain>
    </source>
</reference>
<evidence type="ECO:0000313" key="1">
    <source>
        <dbReference type="EMBL" id="KNZ56923.1"/>
    </source>
</evidence>
<protein>
    <submittedName>
        <fullName evidence="1">Uncharacterized protein</fullName>
    </submittedName>
</protein>
<comment type="caution">
    <text evidence="1">The sequence shown here is derived from an EMBL/GenBank/DDBJ whole genome shotgun (WGS) entry which is preliminary data.</text>
</comment>
<dbReference type="Proteomes" id="UP000037035">
    <property type="component" value="Unassembled WGS sequence"/>
</dbReference>